<dbReference type="CDD" id="cd00067">
    <property type="entry name" value="GAL4"/>
    <property type="match status" value="1"/>
</dbReference>
<keyword evidence="8" id="KW-1185">Reference proteome</keyword>
<keyword evidence="3" id="KW-0238">DNA-binding</keyword>
<dbReference type="Gene3D" id="4.10.240.10">
    <property type="entry name" value="Zn(2)-C6 fungal-type DNA-binding domain"/>
    <property type="match status" value="1"/>
</dbReference>
<dbReference type="OrthoDB" id="3862662at2759"/>
<keyword evidence="4" id="KW-0539">Nucleus</keyword>
<dbReference type="KEGG" id="psco:LY89DRAFT_56716"/>
<dbReference type="GeneID" id="28818275"/>
<evidence type="ECO:0000256" key="5">
    <source>
        <dbReference type="SAM" id="MobiDB-lite"/>
    </source>
</evidence>
<dbReference type="PANTHER" id="PTHR46910">
    <property type="entry name" value="TRANSCRIPTION FACTOR PDR1"/>
    <property type="match status" value="1"/>
</dbReference>
<dbReference type="GO" id="GO:0008270">
    <property type="term" value="F:zinc ion binding"/>
    <property type="evidence" value="ECO:0007669"/>
    <property type="project" value="InterPro"/>
</dbReference>
<gene>
    <name evidence="7" type="ORF">LY89DRAFT_56716</name>
</gene>
<dbReference type="InParanoid" id="A0A194XBL3"/>
<name>A0A194XBL3_MOLSC</name>
<evidence type="ECO:0000256" key="2">
    <source>
        <dbReference type="ARBA" id="ARBA00022723"/>
    </source>
</evidence>
<feature type="domain" description="Zn(2)-C6 fungal-type" evidence="6">
    <location>
        <begin position="8"/>
        <end position="38"/>
    </location>
</feature>
<dbReference type="Proteomes" id="UP000070700">
    <property type="component" value="Unassembled WGS sequence"/>
</dbReference>
<protein>
    <recommendedName>
        <fullName evidence="6">Zn(2)-C6 fungal-type domain-containing protein</fullName>
    </recommendedName>
</protein>
<dbReference type="RefSeq" id="XP_018071910.1">
    <property type="nucleotide sequence ID" value="XM_018208549.1"/>
</dbReference>
<dbReference type="InterPro" id="IPR001138">
    <property type="entry name" value="Zn2Cys6_DnaBD"/>
</dbReference>
<feature type="region of interest" description="Disordered" evidence="5">
    <location>
        <begin position="190"/>
        <end position="209"/>
    </location>
</feature>
<feature type="compositionally biased region" description="Polar residues" evidence="5">
    <location>
        <begin position="244"/>
        <end position="263"/>
    </location>
</feature>
<evidence type="ECO:0000313" key="8">
    <source>
        <dbReference type="Proteomes" id="UP000070700"/>
    </source>
</evidence>
<feature type="region of interest" description="Disordered" evidence="5">
    <location>
        <begin position="128"/>
        <end position="181"/>
    </location>
</feature>
<feature type="region of interest" description="Disordered" evidence="5">
    <location>
        <begin position="231"/>
        <end position="270"/>
    </location>
</feature>
<feature type="compositionally biased region" description="Polar residues" evidence="5">
    <location>
        <begin position="153"/>
        <end position="171"/>
    </location>
</feature>
<organism evidence="7 8">
    <name type="scientific">Mollisia scopiformis</name>
    <name type="common">Conifer needle endophyte fungus</name>
    <name type="synonym">Phialocephala scopiformis</name>
    <dbReference type="NCBI Taxonomy" id="149040"/>
    <lineage>
        <taxon>Eukaryota</taxon>
        <taxon>Fungi</taxon>
        <taxon>Dikarya</taxon>
        <taxon>Ascomycota</taxon>
        <taxon>Pezizomycotina</taxon>
        <taxon>Leotiomycetes</taxon>
        <taxon>Helotiales</taxon>
        <taxon>Mollisiaceae</taxon>
        <taxon>Mollisia</taxon>
    </lineage>
</organism>
<comment type="subcellular location">
    <subcellularLocation>
        <location evidence="1">Nucleus</location>
    </subcellularLocation>
</comment>
<evidence type="ECO:0000259" key="6">
    <source>
        <dbReference type="PROSITE" id="PS50048"/>
    </source>
</evidence>
<dbReference type="PROSITE" id="PS50048">
    <property type="entry name" value="ZN2_CY6_FUNGAL_2"/>
    <property type="match status" value="1"/>
</dbReference>
<dbReference type="EMBL" id="KQ947414">
    <property type="protein sequence ID" value="KUJ17555.1"/>
    <property type="molecule type" value="Genomic_DNA"/>
</dbReference>
<evidence type="ECO:0000256" key="1">
    <source>
        <dbReference type="ARBA" id="ARBA00004123"/>
    </source>
</evidence>
<dbReference type="AlphaFoldDB" id="A0A194XBL3"/>
<keyword evidence="2" id="KW-0479">Metal-binding</keyword>
<dbReference type="GO" id="GO:0005634">
    <property type="term" value="C:nucleus"/>
    <property type="evidence" value="ECO:0007669"/>
    <property type="project" value="UniProtKB-SubCell"/>
</dbReference>
<dbReference type="SMART" id="SM00066">
    <property type="entry name" value="GAL4"/>
    <property type="match status" value="1"/>
</dbReference>
<dbReference type="InterPro" id="IPR036864">
    <property type="entry name" value="Zn2-C6_fun-type_DNA-bd_sf"/>
</dbReference>
<proteinExistence type="predicted"/>
<feature type="compositionally biased region" description="Basic and acidic residues" evidence="5">
    <location>
        <begin position="131"/>
        <end position="148"/>
    </location>
</feature>
<evidence type="ECO:0000256" key="4">
    <source>
        <dbReference type="ARBA" id="ARBA00023242"/>
    </source>
</evidence>
<dbReference type="Pfam" id="PF00172">
    <property type="entry name" value="Zn_clus"/>
    <property type="match status" value="1"/>
</dbReference>
<dbReference type="SUPFAM" id="SSF57701">
    <property type="entry name" value="Zn2/Cys6 DNA-binding domain"/>
    <property type="match status" value="1"/>
</dbReference>
<evidence type="ECO:0000256" key="3">
    <source>
        <dbReference type="ARBA" id="ARBA00023125"/>
    </source>
</evidence>
<dbReference type="GO" id="GO:0003677">
    <property type="term" value="F:DNA binding"/>
    <property type="evidence" value="ECO:0007669"/>
    <property type="project" value="UniProtKB-KW"/>
</dbReference>
<dbReference type="GO" id="GO:0000981">
    <property type="term" value="F:DNA-binding transcription factor activity, RNA polymerase II-specific"/>
    <property type="evidence" value="ECO:0007669"/>
    <property type="project" value="InterPro"/>
</dbReference>
<reference evidence="7 8" key="1">
    <citation type="submission" date="2015-10" db="EMBL/GenBank/DDBJ databases">
        <title>Full genome of DAOMC 229536 Phialocephala scopiformis, a fungal endophyte of spruce producing the potent anti-insectan compound rugulosin.</title>
        <authorList>
            <consortium name="DOE Joint Genome Institute"/>
            <person name="Walker A.K."/>
            <person name="Frasz S.L."/>
            <person name="Seifert K.A."/>
            <person name="Miller J.D."/>
            <person name="Mondo S.J."/>
            <person name="Labutti K."/>
            <person name="Lipzen A."/>
            <person name="Dockter R."/>
            <person name="Kennedy M."/>
            <person name="Grigoriev I.V."/>
            <person name="Spatafora J.W."/>
        </authorList>
    </citation>
    <scope>NUCLEOTIDE SEQUENCE [LARGE SCALE GENOMIC DNA]</scope>
    <source>
        <strain evidence="7 8">CBS 120377</strain>
    </source>
</reference>
<evidence type="ECO:0000313" key="7">
    <source>
        <dbReference type="EMBL" id="KUJ17555.1"/>
    </source>
</evidence>
<sequence length="270" mass="30226">MADLQSGSCEPCKRKKCKCDRQLPVCGHCTTSQTECKYAESNKRGIPAGYLGALEARLNETEAALYNALCELRRFNGGGSFSYTNVIQPLSSHQNNTSKALRMKSWIQCPLQTSNDVENWWISFQENQTSYERDDTRPEPKTKDDSATHWHSHLNSQAQNSFTARATSRPTLESPGNMLYDVSNQSLEPCLQQSHTPPQLPDSNQPKVLSAATSGQFGFFDIQRLATRDESIGGSTSRPHEEASSQQIRGDSQHLTRSQQLSAEMSHIYY</sequence>
<dbReference type="InterPro" id="IPR050987">
    <property type="entry name" value="AtrR-like"/>
</dbReference>
<dbReference type="PANTHER" id="PTHR46910:SF3">
    <property type="entry name" value="HALOTOLERANCE PROTEIN 9-RELATED"/>
    <property type="match status" value="1"/>
</dbReference>
<dbReference type="PROSITE" id="PS00463">
    <property type="entry name" value="ZN2_CY6_FUNGAL_1"/>
    <property type="match status" value="1"/>
</dbReference>
<accession>A0A194XBL3</accession>